<feature type="domain" description="Yeast cell wall synthesis Kre9/Knh1-like N-terminal" evidence="4">
    <location>
        <begin position="29"/>
        <end position="103"/>
    </location>
</feature>
<dbReference type="Pfam" id="PF10342">
    <property type="entry name" value="Kre9_KNH"/>
    <property type="match status" value="1"/>
</dbReference>
<evidence type="ECO:0000313" key="6">
    <source>
        <dbReference type="Proteomes" id="UP000053815"/>
    </source>
</evidence>
<keyword evidence="6" id="KW-1185">Reference proteome</keyword>
<feature type="compositionally biased region" description="Basic residues" evidence="2">
    <location>
        <begin position="219"/>
        <end position="245"/>
    </location>
</feature>
<proteinExistence type="predicted"/>
<gene>
    <name evidence="5" type="ORF">MAM1_0098c05157</name>
</gene>
<feature type="chain" id="PRO_5002209653" description="Yeast cell wall synthesis Kre9/Knh1-like N-terminal domain-containing protein" evidence="3">
    <location>
        <begin position="23"/>
        <end position="245"/>
    </location>
</feature>
<dbReference type="STRING" id="91626.A0A0C9MUA8"/>
<dbReference type="AlphaFoldDB" id="A0A0C9MUA8"/>
<organism evidence="5">
    <name type="scientific">Mucor ambiguus</name>
    <dbReference type="NCBI Taxonomy" id="91626"/>
    <lineage>
        <taxon>Eukaryota</taxon>
        <taxon>Fungi</taxon>
        <taxon>Fungi incertae sedis</taxon>
        <taxon>Mucoromycota</taxon>
        <taxon>Mucoromycotina</taxon>
        <taxon>Mucoromycetes</taxon>
        <taxon>Mucorales</taxon>
        <taxon>Mucorineae</taxon>
        <taxon>Mucoraceae</taxon>
        <taxon>Mucor</taxon>
    </lineage>
</organism>
<evidence type="ECO:0000313" key="5">
    <source>
        <dbReference type="EMBL" id="GAN05683.1"/>
    </source>
</evidence>
<evidence type="ECO:0000256" key="3">
    <source>
        <dbReference type="SAM" id="SignalP"/>
    </source>
</evidence>
<dbReference type="PANTHER" id="PTHR40633:SF1">
    <property type="entry name" value="GPI ANCHORED SERINE-THREONINE RICH PROTEIN (AFU_ORTHOLOGUE AFUA_1G03630)"/>
    <property type="match status" value="1"/>
</dbReference>
<dbReference type="Proteomes" id="UP000053815">
    <property type="component" value="Unassembled WGS sequence"/>
</dbReference>
<dbReference type="InterPro" id="IPR052982">
    <property type="entry name" value="SRP1/TIP1-like"/>
</dbReference>
<feature type="region of interest" description="Disordered" evidence="2">
    <location>
        <begin position="208"/>
        <end position="245"/>
    </location>
</feature>
<dbReference type="PANTHER" id="PTHR40633">
    <property type="entry name" value="MATRIX PROTEIN, PUTATIVE (AFU_ORTHOLOGUE AFUA_8G05410)-RELATED"/>
    <property type="match status" value="1"/>
</dbReference>
<protein>
    <recommendedName>
        <fullName evidence="4">Yeast cell wall synthesis Kre9/Knh1-like N-terminal domain-containing protein</fullName>
    </recommendedName>
</protein>
<keyword evidence="1 3" id="KW-0732">Signal</keyword>
<sequence length="245" mass="26830">MMMFKSSLAVLSLSAALQLVLASSVTITTPEPNAVWEAGSTVQIKWKVNNGTTGPIRLQYASGPSKSLKINGLIADHVNASLGKYSWKIPTSIKEKKYVIEAGPSAKDLSFAGYISIKNDKKTTTKKHTTKKHTTKKHTTKKHSSTKKTKKHTTTKKTSKKTTAKAKKTHTKKTTTTKKSGKPSAVCVGYPARGEGVNQTEEYVRCHSLPKGDAAKAQNNKKKTTTKKKHTTKKHTTKKHTTTKK</sequence>
<feature type="region of interest" description="Disordered" evidence="2">
    <location>
        <begin position="122"/>
        <end position="187"/>
    </location>
</feature>
<evidence type="ECO:0000259" key="4">
    <source>
        <dbReference type="Pfam" id="PF10342"/>
    </source>
</evidence>
<accession>A0A0C9MUA8</accession>
<reference evidence="5" key="1">
    <citation type="submission" date="2014-09" db="EMBL/GenBank/DDBJ databases">
        <title>Draft genome sequence of an oleaginous Mucoromycotina fungus Mucor ambiguus NBRC6742.</title>
        <authorList>
            <person name="Takeda I."/>
            <person name="Yamane N."/>
            <person name="Morita T."/>
            <person name="Tamano K."/>
            <person name="Machida M."/>
            <person name="Baker S."/>
            <person name="Koike H."/>
        </authorList>
    </citation>
    <scope>NUCLEOTIDE SEQUENCE</scope>
    <source>
        <strain evidence="5">NBRC 6742</strain>
    </source>
</reference>
<dbReference type="EMBL" id="DF836387">
    <property type="protein sequence ID" value="GAN05683.1"/>
    <property type="molecule type" value="Genomic_DNA"/>
</dbReference>
<feature type="compositionally biased region" description="Basic residues" evidence="2">
    <location>
        <begin position="124"/>
        <end position="181"/>
    </location>
</feature>
<evidence type="ECO:0000256" key="2">
    <source>
        <dbReference type="SAM" id="MobiDB-lite"/>
    </source>
</evidence>
<name>A0A0C9MUA8_9FUNG</name>
<evidence type="ECO:0000256" key="1">
    <source>
        <dbReference type="ARBA" id="ARBA00022729"/>
    </source>
</evidence>
<dbReference type="OrthoDB" id="2278575at2759"/>
<feature type="signal peptide" evidence="3">
    <location>
        <begin position="1"/>
        <end position="22"/>
    </location>
</feature>
<dbReference type="InterPro" id="IPR018466">
    <property type="entry name" value="Kre9/Knh1-like_N"/>
</dbReference>